<evidence type="ECO:0000259" key="1">
    <source>
        <dbReference type="Pfam" id="PF08522"/>
    </source>
</evidence>
<protein>
    <recommendedName>
        <fullName evidence="1">BT-3987-like N-terminal domain-containing protein</fullName>
    </recommendedName>
</protein>
<dbReference type="Proteomes" id="UP000252081">
    <property type="component" value="Unassembled WGS sequence"/>
</dbReference>
<name>A0A366KNN1_9SPHI</name>
<dbReference type="Gene3D" id="2.60.40.1740">
    <property type="entry name" value="hypothetical protein (bacova_03559)"/>
    <property type="match status" value="1"/>
</dbReference>
<gene>
    <name evidence="2" type="ORF">DRW42_22110</name>
</gene>
<dbReference type="InterPro" id="IPR013728">
    <property type="entry name" value="BT_3987-like_N"/>
</dbReference>
<dbReference type="PROSITE" id="PS51257">
    <property type="entry name" value="PROKAR_LIPOPROTEIN"/>
    <property type="match status" value="1"/>
</dbReference>
<reference evidence="2 3" key="1">
    <citation type="submission" date="2018-07" db="EMBL/GenBank/DDBJ databases">
        <title>A draft genome of a endophytic bacteria, a new species of Pedobacter.</title>
        <authorList>
            <person name="Zhang Z.D."/>
            <person name="Chen Z.J."/>
        </authorList>
    </citation>
    <scope>NUCLEOTIDE SEQUENCE [LARGE SCALE GENOMIC DNA]</scope>
    <source>
        <strain evidence="2 3">RS10</strain>
    </source>
</reference>
<dbReference type="EMBL" id="QNQU01000023">
    <property type="protein sequence ID" value="RBQ03276.1"/>
    <property type="molecule type" value="Genomic_DNA"/>
</dbReference>
<proteinExistence type="predicted"/>
<sequence length="308" mass="32067">MKIDMKNYKKIGLALLAIAIGFSSCTKQDGIFAENGSNGIVELADLPSRTSSTAYASVTKSFDAVTEVDCPILINYTGVDGAPEDVTVTLGLDPTIVSAMSTSTAVLTSLDASLYTVPSYTVTIPKGQKQGIFHIKLKTSAFDFSKSYALGVVVKSTSAGTVSGNYGSGLFKINAKNVYDGIYTVGAGSSVTRYTAPGVPANDALSGSLAGNPNLTLSTVSATTVEITNLRWAGGTSSVSGIDNLRATVDPATNLVTMTALGNTTLANLAGAVNKYDPATKTFTLNFRWNPTSTTRDMTLVIKYASAR</sequence>
<dbReference type="AlphaFoldDB" id="A0A366KNN1"/>
<evidence type="ECO:0000313" key="2">
    <source>
        <dbReference type="EMBL" id="RBQ03276.1"/>
    </source>
</evidence>
<feature type="domain" description="BT-3987-like N-terminal" evidence="1">
    <location>
        <begin position="59"/>
        <end position="159"/>
    </location>
</feature>
<accession>A0A366KNN1</accession>
<keyword evidence="3" id="KW-1185">Reference proteome</keyword>
<comment type="caution">
    <text evidence="2">The sequence shown here is derived from an EMBL/GenBank/DDBJ whole genome shotgun (WGS) entry which is preliminary data.</text>
</comment>
<dbReference type="Pfam" id="PF08522">
    <property type="entry name" value="BT_3987-like_N"/>
    <property type="match status" value="1"/>
</dbReference>
<organism evidence="2 3">
    <name type="scientific">Pedobacter miscanthi</name>
    <dbReference type="NCBI Taxonomy" id="2259170"/>
    <lineage>
        <taxon>Bacteria</taxon>
        <taxon>Pseudomonadati</taxon>
        <taxon>Bacteroidota</taxon>
        <taxon>Sphingobacteriia</taxon>
        <taxon>Sphingobacteriales</taxon>
        <taxon>Sphingobacteriaceae</taxon>
        <taxon>Pedobacter</taxon>
    </lineage>
</organism>
<evidence type="ECO:0000313" key="3">
    <source>
        <dbReference type="Proteomes" id="UP000252081"/>
    </source>
</evidence>